<evidence type="ECO:0000313" key="2">
    <source>
        <dbReference type="Proteomes" id="UP000179734"/>
    </source>
</evidence>
<proteinExistence type="predicted"/>
<keyword evidence="2" id="KW-1185">Reference proteome</keyword>
<dbReference type="AlphaFoldDB" id="A0A1S1NJ17"/>
<organism evidence="1 2">
    <name type="scientific">Mycobacterium talmoniae</name>
    <dbReference type="NCBI Taxonomy" id="1858794"/>
    <lineage>
        <taxon>Bacteria</taxon>
        <taxon>Bacillati</taxon>
        <taxon>Actinomycetota</taxon>
        <taxon>Actinomycetes</taxon>
        <taxon>Mycobacteriales</taxon>
        <taxon>Mycobacteriaceae</taxon>
        <taxon>Mycobacterium</taxon>
    </lineage>
</organism>
<evidence type="ECO:0000313" key="1">
    <source>
        <dbReference type="EMBL" id="OHV00235.1"/>
    </source>
</evidence>
<dbReference type="EMBL" id="MLQM01000114">
    <property type="protein sequence ID" value="OHV00235.1"/>
    <property type="molecule type" value="Genomic_DNA"/>
</dbReference>
<protein>
    <submittedName>
        <fullName evidence="1">Uncharacterized protein</fullName>
    </submittedName>
</protein>
<gene>
    <name evidence="1" type="ORF">BKN37_18420</name>
</gene>
<sequence length="74" mass="8517">MGRSLIFVFHLVSPTCSFVRVLAEGLSHCARSVGRSLDERNMVRCCLQGTECRHHFVGWIAPVDEVRVRQFERK</sequence>
<accession>A0A1S1NJ17</accession>
<dbReference type="Proteomes" id="UP000179734">
    <property type="component" value="Unassembled WGS sequence"/>
</dbReference>
<reference evidence="1 2" key="1">
    <citation type="submission" date="2016-10" db="EMBL/GenBank/DDBJ databases">
        <title>Genome sequence of Mycobacterium talmonii.</title>
        <authorList>
            <person name="Greninger A.L."/>
            <person name="Elliott B."/>
            <person name="Vasireddy S."/>
            <person name="Vasireddy R."/>
        </authorList>
    </citation>
    <scope>NUCLEOTIDE SEQUENCE [LARGE SCALE GENOMIC DNA]</scope>
    <source>
        <strain evidence="2">NE-TNMC-100812</strain>
    </source>
</reference>
<comment type="caution">
    <text evidence="1">The sequence shown here is derived from an EMBL/GenBank/DDBJ whole genome shotgun (WGS) entry which is preliminary data.</text>
</comment>
<name>A0A1S1NJ17_9MYCO</name>